<dbReference type="OrthoDB" id="6269061at2"/>
<keyword evidence="2" id="KW-1185">Reference proteome</keyword>
<dbReference type="AlphaFoldDB" id="B8CSZ8"/>
<sequence>MDDKDTPEQNKGLSVSCNSCQRMTVIEGEYVCFREGKITSLQQMKTPSPKNLLCDGWKIGKLKY</sequence>
<dbReference type="EMBL" id="CP000472">
    <property type="protein sequence ID" value="ACJ30774.1"/>
    <property type="molecule type" value="Genomic_DNA"/>
</dbReference>
<evidence type="ECO:0000313" key="1">
    <source>
        <dbReference type="EMBL" id="ACJ30774.1"/>
    </source>
</evidence>
<accession>B8CSZ8</accession>
<dbReference type="KEGG" id="swp:swp_4111"/>
<dbReference type="RefSeq" id="WP_020914114.1">
    <property type="nucleotide sequence ID" value="NC_011566.1"/>
</dbReference>
<reference evidence="1 2" key="1">
    <citation type="journal article" date="2008" name="PLoS ONE">
        <title>Environmental adaptation: genomic analysis of the piezotolerant and psychrotolerant deep-sea iron reducing bacterium Shewanella piezotolerans WP3.</title>
        <authorList>
            <person name="Wang F."/>
            <person name="Wang J."/>
            <person name="Jian H."/>
            <person name="Zhang B."/>
            <person name="Li S."/>
            <person name="Wang F."/>
            <person name="Zeng X."/>
            <person name="Gao L."/>
            <person name="Bartlett D.H."/>
            <person name="Yu J."/>
            <person name="Hu S."/>
            <person name="Xiao X."/>
        </authorList>
    </citation>
    <scope>NUCLEOTIDE SEQUENCE [LARGE SCALE GENOMIC DNA]</scope>
    <source>
        <strain evidence="2">WP3 / JCM 13877</strain>
    </source>
</reference>
<gene>
    <name evidence="1" type="ordered locus">swp_4111</name>
</gene>
<organism evidence="1 2">
    <name type="scientific">Shewanella piezotolerans (strain WP3 / JCM 13877)</name>
    <dbReference type="NCBI Taxonomy" id="225849"/>
    <lineage>
        <taxon>Bacteria</taxon>
        <taxon>Pseudomonadati</taxon>
        <taxon>Pseudomonadota</taxon>
        <taxon>Gammaproteobacteria</taxon>
        <taxon>Alteromonadales</taxon>
        <taxon>Shewanellaceae</taxon>
        <taxon>Shewanella</taxon>
    </lineage>
</organism>
<protein>
    <submittedName>
        <fullName evidence="1">Uncharacterized protein</fullName>
    </submittedName>
</protein>
<dbReference type="Proteomes" id="UP000000753">
    <property type="component" value="Chromosome"/>
</dbReference>
<name>B8CSZ8_SHEPW</name>
<evidence type="ECO:0000313" key="2">
    <source>
        <dbReference type="Proteomes" id="UP000000753"/>
    </source>
</evidence>
<proteinExistence type="predicted"/>
<dbReference type="HOGENOM" id="CLU_207317_0_0_6"/>